<evidence type="ECO:0000256" key="2">
    <source>
        <dbReference type="ARBA" id="ARBA00023125"/>
    </source>
</evidence>
<evidence type="ECO:0000256" key="1">
    <source>
        <dbReference type="ARBA" id="ARBA00023015"/>
    </source>
</evidence>
<keyword evidence="7" id="KW-1185">Reference proteome</keyword>
<evidence type="ECO:0000256" key="3">
    <source>
        <dbReference type="ARBA" id="ARBA00023163"/>
    </source>
</evidence>
<feature type="domain" description="HTH tetR-type" evidence="5">
    <location>
        <begin position="19"/>
        <end position="79"/>
    </location>
</feature>
<dbReference type="InterPro" id="IPR050109">
    <property type="entry name" value="HTH-type_TetR-like_transc_reg"/>
</dbReference>
<evidence type="ECO:0000259" key="5">
    <source>
        <dbReference type="PROSITE" id="PS50977"/>
    </source>
</evidence>
<dbReference type="Gene3D" id="1.10.357.10">
    <property type="entry name" value="Tetracycline Repressor, domain 2"/>
    <property type="match status" value="1"/>
</dbReference>
<dbReference type="PRINTS" id="PR00455">
    <property type="entry name" value="HTHTETR"/>
</dbReference>
<dbReference type="EMBL" id="BOMG01000122">
    <property type="protein sequence ID" value="GID61252.1"/>
    <property type="molecule type" value="Genomic_DNA"/>
</dbReference>
<dbReference type="PANTHER" id="PTHR30055">
    <property type="entry name" value="HTH-TYPE TRANSCRIPTIONAL REGULATOR RUTR"/>
    <property type="match status" value="1"/>
</dbReference>
<name>A0ABQ3XS98_9ACTN</name>
<dbReference type="PANTHER" id="PTHR30055:SF148">
    <property type="entry name" value="TETR-FAMILY TRANSCRIPTIONAL REGULATOR"/>
    <property type="match status" value="1"/>
</dbReference>
<dbReference type="InterPro" id="IPR011075">
    <property type="entry name" value="TetR_C"/>
</dbReference>
<accession>A0ABQ3XS98</accession>
<dbReference type="Pfam" id="PF16859">
    <property type="entry name" value="TetR_C_11"/>
    <property type="match status" value="1"/>
</dbReference>
<dbReference type="SUPFAM" id="SSF48498">
    <property type="entry name" value="Tetracyclin repressor-like, C-terminal domain"/>
    <property type="match status" value="1"/>
</dbReference>
<dbReference type="PROSITE" id="PS50977">
    <property type="entry name" value="HTH_TETR_2"/>
    <property type="match status" value="1"/>
</dbReference>
<evidence type="ECO:0000313" key="7">
    <source>
        <dbReference type="Proteomes" id="UP000612282"/>
    </source>
</evidence>
<organism evidence="6 7">
    <name type="scientific">Actinoplanes couchii</name>
    <dbReference type="NCBI Taxonomy" id="403638"/>
    <lineage>
        <taxon>Bacteria</taxon>
        <taxon>Bacillati</taxon>
        <taxon>Actinomycetota</taxon>
        <taxon>Actinomycetes</taxon>
        <taxon>Micromonosporales</taxon>
        <taxon>Micromonosporaceae</taxon>
        <taxon>Actinoplanes</taxon>
    </lineage>
</organism>
<keyword evidence="1" id="KW-0805">Transcription regulation</keyword>
<dbReference type="InterPro" id="IPR009057">
    <property type="entry name" value="Homeodomain-like_sf"/>
</dbReference>
<dbReference type="Proteomes" id="UP000612282">
    <property type="component" value="Unassembled WGS sequence"/>
</dbReference>
<feature type="DNA-binding region" description="H-T-H motif" evidence="4">
    <location>
        <begin position="42"/>
        <end position="61"/>
    </location>
</feature>
<dbReference type="RefSeq" id="WP_310380860.1">
    <property type="nucleotide sequence ID" value="NZ_BAAAQE010000119.1"/>
</dbReference>
<dbReference type="SUPFAM" id="SSF46689">
    <property type="entry name" value="Homeodomain-like"/>
    <property type="match status" value="1"/>
</dbReference>
<protein>
    <submittedName>
        <fullName evidence="6">TetR family transcriptional regulator</fullName>
    </submittedName>
</protein>
<dbReference type="Gene3D" id="1.10.10.60">
    <property type="entry name" value="Homeodomain-like"/>
    <property type="match status" value="1"/>
</dbReference>
<dbReference type="InterPro" id="IPR001647">
    <property type="entry name" value="HTH_TetR"/>
</dbReference>
<evidence type="ECO:0000256" key="4">
    <source>
        <dbReference type="PROSITE-ProRule" id="PRU00335"/>
    </source>
</evidence>
<dbReference type="Pfam" id="PF00440">
    <property type="entry name" value="TetR_N"/>
    <property type="match status" value="1"/>
</dbReference>
<comment type="caution">
    <text evidence="6">The sequence shown here is derived from an EMBL/GenBank/DDBJ whole genome shotgun (WGS) entry which is preliminary data.</text>
</comment>
<reference evidence="6 7" key="1">
    <citation type="submission" date="2021-01" db="EMBL/GenBank/DDBJ databases">
        <title>Whole genome shotgun sequence of Actinoplanes couchii NBRC 106145.</title>
        <authorList>
            <person name="Komaki H."/>
            <person name="Tamura T."/>
        </authorList>
    </citation>
    <scope>NUCLEOTIDE SEQUENCE [LARGE SCALE GENOMIC DNA]</scope>
    <source>
        <strain evidence="6 7">NBRC 106145</strain>
    </source>
</reference>
<gene>
    <name evidence="6" type="ORF">Aco03nite_096560</name>
</gene>
<keyword evidence="2 4" id="KW-0238">DNA-binding</keyword>
<sequence length="199" mass="22008">MIDAGMWALARTGGRVRSTEAHGAVLTAATELLEEHGYQAITIEGIAERAGVAKSTIYRWWSSKPALVMEAYTTTVARRMPEPDTGSLAGDLTDFVEHLYQGARFAPRVRALRGLMAEAQLDAGFEDPFRAWVQSRRDVVLRLLTRARERGEIRTGADLDLAVDQIFGVFWYRLLVGHLPLDASAAADHVQQLLAGFKK</sequence>
<evidence type="ECO:0000313" key="6">
    <source>
        <dbReference type="EMBL" id="GID61252.1"/>
    </source>
</evidence>
<dbReference type="InterPro" id="IPR036271">
    <property type="entry name" value="Tet_transcr_reg_TetR-rel_C_sf"/>
</dbReference>
<keyword evidence="3" id="KW-0804">Transcription</keyword>
<proteinExistence type="predicted"/>